<protein>
    <submittedName>
        <fullName evidence="8">Response regulatory domain-containing protein</fullName>
    </submittedName>
</protein>
<feature type="domain" description="Response regulatory" evidence="7">
    <location>
        <begin position="51"/>
        <end position="165"/>
    </location>
</feature>
<dbReference type="GO" id="GO:0000160">
    <property type="term" value="P:phosphorelay signal transduction system"/>
    <property type="evidence" value="ECO:0007669"/>
    <property type="project" value="UniProtKB-KW"/>
</dbReference>
<dbReference type="InterPro" id="IPR001867">
    <property type="entry name" value="OmpR/PhoB-type_DNA-bd"/>
</dbReference>
<dbReference type="Gene3D" id="1.25.40.10">
    <property type="entry name" value="Tetratricopeptide repeat domain"/>
    <property type="match status" value="1"/>
</dbReference>
<evidence type="ECO:0000256" key="1">
    <source>
        <dbReference type="ARBA" id="ARBA00005820"/>
    </source>
</evidence>
<dbReference type="Pfam" id="PF00072">
    <property type="entry name" value="Response_reg"/>
    <property type="match status" value="1"/>
</dbReference>
<keyword evidence="5" id="KW-0804">Transcription</keyword>
<dbReference type="InterPro" id="IPR016032">
    <property type="entry name" value="Sig_transdc_resp-reg_C-effctor"/>
</dbReference>
<evidence type="ECO:0000259" key="7">
    <source>
        <dbReference type="PROSITE" id="PS50110"/>
    </source>
</evidence>
<dbReference type="PANTHER" id="PTHR35807">
    <property type="entry name" value="TRANSCRIPTIONAL REGULATOR REDD-RELATED"/>
    <property type="match status" value="1"/>
</dbReference>
<keyword evidence="6" id="KW-0597">Phosphoprotein</keyword>
<dbReference type="InterPro" id="IPR011006">
    <property type="entry name" value="CheY-like_superfamily"/>
</dbReference>
<keyword evidence="4" id="KW-0238">DNA-binding</keyword>
<sequence>MAGGGQLKTGGLSLRAARDRVQKLLRSNAYDNRMCGLCRIRVEKARCETLKAVLVDDEPLALYHLETLLRECGGLEIVGRYQNPRRALDELSQVKPDVIFLDVEMPELNGIETAEQVLRLSPETDLVFVTAYDEYAVKAFELNALDYVLKPVQRDRLIKTVQRLIDRRYETHVVSLAGQAIMIRCFQSLQIEIPPRGPEPIRWRTAKAQELFAYLVHRRGQPVRKDALLELFWPDADHKKGFARLYTTIYQIRKTLKELNVGIHISNCDDGYLLDMKHVRVDVDEWERGIRMWSPVTRERLSEHLRLLELYRGDYLDDYDYIWAESERQRLRTHWFYHANHVAGYLESVGEYARALAVYHRIQRFHPHVEETYVKLMKLYDRLGDRNAVVREYMNLNRMLSEEYGVAPHKAVREWYLRWKKTQSR</sequence>
<dbReference type="InterPro" id="IPR005158">
    <property type="entry name" value="BTAD"/>
</dbReference>
<dbReference type="SUPFAM" id="SSF46894">
    <property type="entry name" value="C-terminal effector domain of the bipartite response regulators"/>
    <property type="match status" value="1"/>
</dbReference>
<name>A0AA48RIJ6_9BACL</name>
<dbReference type="Pfam" id="PF03704">
    <property type="entry name" value="BTAD"/>
    <property type="match status" value="1"/>
</dbReference>
<dbReference type="InterPro" id="IPR036388">
    <property type="entry name" value="WH-like_DNA-bd_sf"/>
</dbReference>
<dbReference type="SMART" id="SM01043">
    <property type="entry name" value="BTAD"/>
    <property type="match status" value="1"/>
</dbReference>
<dbReference type="SUPFAM" id="SSF52172">
    <property type="entry name" value="CheY-like"/>
    <property type="match status" value="1"/>
</dbReference>
<dbReference type="InterPro" id="IPR051677">
    <property type="entry name" value="AfsR-DnrI-RedD_regulator"/>
</dbReference>
<dbReference type="PANTHER" id="PTHR35807:SF2">
    <property type="entry name" value="TRANSCRIPTIONAL ACTIVATOR DOMAIN"/>
    <property type="match status" value="1"/>
</dbReference>
<dbReference type="AlphaFoldDB" id="A0AA48RIJ6"/>
<feature type="modified residue" description="4-aspartylphosphate" evidence="6">
    <location>
        <position position="102"/>
    </location>
</feature>
<dbReference type="Proteomes" id="UP001189619">
    <property type="component" value="Chromosome"/>
</dbReference>
<evidence type="ECO:0000313" key="9">
    <source>
        <dbReference type="Proteomes" id="UP001189619"/>
    </source>
</evidence>
<proteinExistence type="inferred from homology"/>
<dbReference type="InterPro" id="IPR011990">
    <property type="entry name" value="TPR-like_helical_dom_sf"/>
</dbReference>
<accession>A0AA48RIJ6</accession>
<dbReference type="GO" id="GO:0006355">
    <property type="term" value="P:regulation of DNA-templated transcription"/>
    <property type="evidence" value="ECO:0007669"/>
    <property type="project" value="InterPro"/>
</dbReference>
<dbReference type="Gene3D" id="1.10.10.10">
    <property type="entry name" value="Winged helix-like DNA-binding domain superfamily/Winged helix DNA-binding domain"/>
    <property type="match status" value="1"/>
</dbReference>
<keyword evidence="2" id="KW-0902">Two-component regulatory system</keyword>
<evidence type="ECO:0000313" key="8">
    <source>
        <dbReference type="EMBL" id="CAJ1003848.1"/>
    </source>
</evidence>
<evidence type="ECO:0000256" key="3">
    <source>
        <dbReference type="ARBA" id="ARBA00023015"/>
    </source>
</evidence>
<dbReference type="InterPro" id="IPR001789">
    <property type="entry name" value="Sig_transdc_resp-reg_receiver"/>
</dbReference>
<evidence type="ECO:0000256" key="4">
    <source>
        <dbReference type="ARBA" id="ARBA00023125"/>
    </source>
</evidence>
<keyword evidence="9" id="KW-1185">Reference proteome</keyword>
<dbReference type="KEGG" id="bayd:BSPP4475_16110"/>
<evidence type="ECO:0000256" key="5">
    <source>
        <dbReference type="ARBA" id="ARBA00023163"/>
    </source>
</evidence>
<dbReference type="EMBL" id="OY569118">
    <property type="protein sequence ID" value="CAJ1003848.1"/>
    <property type="molecule type" value="Genomic_DNA"/>
</dbReference>
<dbReference type="Gene3D" id="3.40.50.2300">
    <property type="match status" value="1"/>
</dbReference>
<reference evidence="8" key="1">
    <citation type="submission" date="2023-07" db="EMBL/GenBank/DDBJ databases">
        <authorList>
            <person name="Ivanov I."/>
            <person name="Teneva D."/>
            <person name="Stoikov I."/>
        </authorList>
    </citation>
    <scope>NUCLEOTIDE SEQUENCE</scope>
    <source>
        <strain evidence="8">4475</strain>
    </source>
</reference>
<dbReference type="GO" id="GO:0003677">
    <property type="term" value="F:DNA binding"/>
    <property type="evidence" value="ECO:0007669"/>
    <property type="project" value="UniProtKB-KW"/>
</dbReference>
<gene>
    <name evidence="8" type="ORF">BSPP4475_16110</name>
</gene>
<dbReference type="SMART" id="SM00862">
    <property type="entry name" value="Trans_reg_C"/>
    <property type="match status" value="1"/>
</dbReference>
<evidence type="ECO:0000256" key="2">
    <source>
        <dbReference type="ARBA" id="ARBA00023012"/>
    </source>
</evidence>
<organism evidence="8 9">
    <name type="scientific">Brevibacillus aydinogluensis</name>
    <dbReference type="NCBI Taxonomy" id="927786"/>
    <lineage>
        <taxon>Bacteria</taxon>
        <taxon>Bacillati</taxon>
        <taxon>Bacillota</taxon>
        <taxon>Bacilli</taxon>
        <taxon>Bacillales</taxon>
        <taxon>Paenibacillaceae</taxon>
        <taxon>Brevibacillus</taxon>
    </lineage>
</organism>
<evidence type="ECO:0000256" key="6">
    <source>
        <dbReference type="PROSITE-ProRule" id="PRU00169"/>
    </source>
</evidence>
<keyword evidence="3" id="KW-0805">Transcription regulation</keyword>
<comment type="similarity">
    <text evidence="1">Belongs to the AfsR/DnrI/RedD regulatory family.</text>
</comment>
<dbReference type="PROSITE" id="PS50110">
    <property type="entry name" value="RESPONSE_REGULATORY"/>
    <property type="match status" value="1"/>
</dbReference>
<dbReference type="SUPFAM" id="SSF48452">
    <property type="entry name" value="TPR-like"/>
    <property type="match status" value="1"/>
</dbReference>
<dbReference type="SMART" id="SM00448">
    <property type="entry name" value="REC"/>
    <property type="match status" value="1"/>
</dbReference>